<dbReference type="OrthoDB" id="3230070at2759"/>
<gene>
    <name evidence="1" type="ORF">P691DRAFT_685759</name>
</gene>
<keyword evidence="2" id="KW-1185">Reference proteome</keyword>
<dbReference type="Proteomes" id="UP000807342">
    <property type="component" value="Unassembled WGS sequence"/>
</dbReference>
<evidence type="ECO:0000313" key="2">
    <source>
        <dbReference type="Proteomes" id="UP000807342"/>
    </source>
</evidence>
<sequence length="68" mass="7366">MPLSLLQDASDTLYLPDILGVKVGITALAEFLEKSGAFTKSGAPKWNASTIEDTLLDHFRGEDQEDQG</sequence>
<evidence type="ECO:0000313" key="1">
    <source>
        <dbReference type="EMBL" id="KAF9440938.1"/>
    </source>
</evidence>
<protein>
    <submittedName>
        <fullName evidence="1">Uncharacterized protein</fullName>
    </submittedName>
</protein>
<dbReference type="AlphaFoldDB" id="A0A9P5WXZ5"/>
<comment type="caution">
    <text evidence="1">The sequence shown here is derived from an EMBL/GenBank/DDBJ whole genome shotgun (WGS) entry which is preliminary data.</text>
</comment>
<organism evidence="1 2">
    <name type="scientific">Macrolepiota fuliginosa MF-IS2</name>
    <dbReference type="NCBI Taxonomy" id="1400762"/>
    <lineage>
        <taxon>Eukaryota</taxon>
        <taxon>Fungi</taxon>
        <taxon>Dikarya</taxon>
        <taxon>Basidiomycota</taxon>
        <taxon>Agaricomycotina</taxon>
        <taxon>Agaricomycetes</taxon>
        <taxon>Agaricomycetidae</taxon>
        <taxon>Agaricales</taxon>
        <taxon>Agaricineae</taxon>
        <taxon>Agaricaceae</taxon>
        <taxon>Macrolepiota</taxon>
    </lineage>
</organism>
<reference evidence="1" key="1">
    <citation type="submission" date="2020-11" db="EMBL/GenBank/DDBJ databases">
        <authorList>
            <consortium name="DOE Joint Genome Institute"/>
            <person name="Ahrendt S."/>
            <person name="Riley R."/>
            <person name="Andreopoulos W."/>
            <person name="Labutti K."/>
            <person name="Pangilinan J."/>
            <person name="Ruiz-Duenas F.J."/>
            <person name="Barrasa J.M."/>
            <person name="Sanchez-Garcia M."/>
            <person name="Camarero S."/>
            <person name="Miyauchi S."/>
            <person name="Serrano A."/>
            <person name="Linde D."/>
            <person name="Babiker R."/>
            <person name="Drula E."/>
            <person name="Ayuso-Fernandez I."/>
            <person name="Pacheco R."/>
            <person name="Padilla G."/>
            <person name="Ferreira P."/>
            <person name="Barriuso J."/>
            <person name="Kellner H."/>
            <person name="Castanera R."/>
            <person name="Alfaro M."/>
            <person name="Ramirez L."/>
            <person name="Pisabarro A.G."/>
            <person name="Kuo A."/>
            <person name="Tritt A."/>
            <person name="Lipzen A."/>
            <person name="He G."/>
            <person name="Yan M."/>
            <person name="Ng V."/>
            <person name="Cullen D."/>
            <person name="Martin F."/>
            <person name="Rosso M.-N."/>
            <person name="Henrissat B."/>
            <person name="Hibbett D."/>
            <person name="Martinez A.T."/>
            <person name="Grigoriev I.V."/>
        </authorList>
    </citation>
    <scope>NUCLEOTIDE SEQUENCE</scope>
    <source>
        <strain evidence="1">MF-IS2</strain>
    </source>
</reference>
<proteinExistence type="predicted"/>
<name>A0A9P5WXZ5_9AGAR</name>
<accession>A0A9P5WXZ5</accession>
<dbReference type="EMBL" id="MU152160">
    <property type="protein sequence ID" value="KAF9440938.1"/>
    <property type="molecule type" value="Genomic_DNA"/>
</dbReference>